<organism evidence="2">
    <name type="scientific">marine sediment metagenome</name>
    <dbReference type="NCBI Taxonomy" id="412755"/>
    <lineage>
        <taxon>unclassified sequences</taxon>
        <taxon>metagenomes</taxon>
        <taxon>ecological metagenomes</taxon>
    </lineage>
</organism>
<dbReference type="EMBL" id="BARW01001476">
    <property type="protein sequence ID" value="GAI60261.1"/>
    <property type="molecule type" value="Genomic_DNA"/>
</dbReference>
<evidence type="ECO:0000256" key="1">
    <source>
        <dbReference type="SAM" id="MobiDB-lite"/>
    </source>
</evidence>
<protein>
    <submittedName>
        <fullName evidence="2">Uncharacterized protein</fullName>
    </submittedName>
</protein>
<dbReference type="AlphaFoldDB" id="X1QZJ3"/>
<feature type="region of interest" description="Disordered" evidence="1">
    <location>
        <begin position="1"/>
        <end position="21"/>
    </location>
</feature>
<gene>
    <name evidence="2" type="ORF">S12H4_04684</name>
</gene>
<comment type="caution">
    <text evidence="2">The sequence shown here is derived from an EMBL/GenBank/DDBJ whole genome shotgun (WGS) entry which is preliminary data.</text>
</comment>
<name>X1QZJ3_9ZZZZ</name>
<sequence>MFRRPQARHLGDPIFGAPREAPGPFLATDRAVRAHTGFNVDLNIAVREATDREKVPTVRSRDPVPR</sequence>
<reference evidence="2" key="1">
    <citation type="journal article" date="2014" name="Front. Microbiol.">
        <title>High frequency of phylogenetically diverse reductive dehalogenase-homologous genes in deep subseafloor sedimentary metagenomes.</title>
        <authorList>
            <person name="Kawai M."/>
            <person name="Futagami T."/>
            <person name="Toyoda A."/>
            <person name="Takaki Y."/>
            <person name="Nishi S."/>
            <person name="Hori S."/>
            <person name="Arai W."/>
            <person name="Tsubouchi T."/>
            <person name="Morono Y."/>
            <person name="Uchiyama I."/>
            <person name="Ito T."/>
            <person name="Fujiyama A."/>
            <person name="Inagaki F."/>
            <person name="Takami H."/>
        </authorList>
    </citation>
    <scope>NUCLEOTIDE SEQUENCE</scope>
    <source>
        <strain evidence="2">Expedition CK06-06</strain>
    </source>
</reference>
<accession>X1QZJ3</accession>
<proteinExistence type="predicted"/>
<evidence type="ECO:0000313" key="2">
    <source>
        <dbReference type="EMBL" id="GAI60261.1"/>
    </source>
</evidence>